<dbReference type="Proteomes" id="UP001344658">
    <property type="component" value="Unassembled WGS sequence"/>
</dbReference>
<evidence type="ECO:0000256" key="1">
    <source>
        <dbReference type="SAM" id="Phobius"/>
    </source>
</evidence>
<comment type="caution">
    <text evidence="2">The sequence shown here is derived from an EMBL/GenBank/DDBJ whole genome shotgun (WGS) entry which is preliminary data.</text>
</comment>
<gene>
    <name evidence="2" type="ORF">V2S66_04890</name>
</gene>
<dbReference type="Pfam" id="PF15956">
    <property type="entry name" value="DUF4760"/>
    <property type="match status" value="1"/>
</dbReference>
<keyword evidence="1" id="KW-0472">Membrane</keyword>
<evidence type="ECO:0000313" key="2">
    <source>
        <dbReference type="EMBL" id="MEE4541302.1"/>
    </source>
</evidence>
<keyword evidence="1" id="KW-0812">Transmembrane</keyword>
<dbReference type="InterPro" id="IPR031876">
    <property type="entry name" value="DUF4760"/>
</dbReference>
<keyword evidence="3" id="KW-1185">Reference proteome</keyword>
<dbReference type="EMBL" id="JAZEWV010000002">
    <property type="protein sequence ID" value="MEE4541302.1"/>
    <property type="molecule type" value="Genomic_DNA"/>
</dbReference>
<protein>
    <submittedName>
        <fullName evidence="2">Uncharacterized protein</fullName>
    </submittedName>
</protein>
<proteinExistence type="predicted"/>
<accession>A0ABU7P7T6</accession>
<dbReference type="RefSeq" id="WP_330793170.1">
    <property type="nucleotide sequence ID" value="NZ_JAZEWV010000002.1"/>
</dbReference>
<feature type="transmembrane region" description="Helical" evidence="1">
    <location>
        <begin position="6"/>
        <end position="25"/>
    </location>
</feature>
<keyword evidence="1" id="KW-1133">Transmembrane helix</keyword>
<name>A0ABU7P7T6_9ACTN</name>
<sequence length="179" mass="19814">MTLALNLTAMMISLVALVVSILLTLRQIRLSNGGNHLPVILEAFKLAHDPDSTYLNAEKYLLNDLAREHSVDCGVTELPAPARAYALTIGMFFDDLGKVVAHDIVHQDIVVGSFGPGLVRMWDALAPYVYRQRRTHGNHFWIYFEDLAVRAATRPSAVVYAALGLRSRPPRQEPHVSAA</sequence>
<organism evidence="2 3">
    <name type="scientific">Actinacidiphila polyblastidii</name>
    <dbReference type="NCBI Taxonomy" id="3110430"/>
    <lineage>
        <taxon>Bacteria</taxon>
        <taxon>Bacillati</taxon>
        <taxon>Actinomycetota</taxon>
        <taxon>Actinomycetes</taxon>
        <taxon>Kitasatosporales</taxon>
        <taxon>Streptomycetaceae</taxon>
        <taxon>Actinacidiphila</taxon>
    </lineage>
</organism>
<reference evidence="2 3" key="1">
    <citation type="submission" date="2023-12" db="EMBL/GenBank/DDBJ databases">
        <title>Streptomyces sp. V4-01.</title>
        <authorList>
            <person name="Somphong A."/>
            <person name="Phongsopitanun W."/>
        </authorList>
    </citation>
    <scope>NUCLEOTIDE SEQUENCE [LARGE SCALE GENOMIC DNA]</scope>
    <source>
        <strain evidence="2 3">V4-01</strain>
    </source>
</reference>
<evidence type="ECO:0000313" key="3">
    <source>
        <dbReference type="Proteomes" id="UP001344658"/>
    </source>
</evidence>